<dbReference type="InterPro" id="IPR001138">
    <property type="entry name" value="Zn2Cys6_DnaBD"/>
</dbReference>
<dbReference type="InterPro" id="IPR007219">
    <property type="entry name" value="XnlR_reg_dom"/>
</dbReference>
<keyword evidence="6" id="KW-0539">Nucleus</keyword>
<dbReference type="SMART" id="SM00066">
    <property type="entry name" value="GAL4"/>
    <property type="match status" value="1"/>
</dbReference>
<evidence type="ECO:0000256" key="5">
    <source>
        <dbReference type="ARBA" id="ARBA00023163"/>
    </source>
</evidence>
<dbReference type="GO" id="GO:0000976">
    <property type="term" value="F:transcription cis-regulatory region binding"/>
    <property type="evidence" value="ECO:0007669"/>
    <property type="project" value="TreeGrafter"/>
</dbReference>
<protein>
    <submittedName>
        <fullName evidence="9">Fungal-specific transcription factor domain-containing protein</fullName>
    </submittedName>
</protein>
<feature type="region of interest" description="Disordered" evidence="7">
    <location>
        <begin position="590"/>
        <end position="615"/>
    </location>
</feature>
<evidence type="ECO:0000256" key="3">
    <source>
        <dbReference type="ARBA" id="ARBA00023015"/>
    </source>
</evidence>
<accession>A0AA38PIB2</accession>
<dbReference type="PANTHER" id="PTHR31845:SF19">
    <property type="entry name" value="TRANSCRIPTION FACTOR DOMAIN-CONTAINING PROTEIN"/>
    <property type="match status" value="1"/>
</dbReference>
<keyword evidence="4" id="KW-0238">DNA-binding</keyword>
<dbReference type="Pfam" id="PF04082">
    <property type="entry name" value="Fungal_trans"/>
    <property type="match status" value="1"/>
</dbReference>
<sequence>MKSEHSSVEIPPISQPSMSRSTYKSMETDSFRFRPTEDDDSDDEVSRTQSRRKSSYITKSSGACVHCKSLKVRCEFGPGENACRRCQAGNILCQSRSRKKRKAAPTHEDLQERAHSQDCQIQSLLLQFDQLRTEKKIQTFISHALSGEYDTSTSFHKYIQSRGAAEHSPELAVVSYFSPERTLSILSPPDIVKHCCLYPDDITDLFTIFFDRINPFFSILDPELHTPQKLIWTCPFLFTVICATALRYCPDKASLYSLARDFARDAAGNALTYGAKKIDICQAYLLLGVYPSPKKRWAEDRSWLFMGVAIRMALELELHLPPPSDCDEREALNRTRTWLNCYCVDGSHAIQFGKMPMLRLDDYMARTSQDWYRSSPMNTPYDVHLVAYVQILIIMAKWRSVIQRESNSQDGLDVVQFAIETERQITKEWSLWFGRYEEEYVRNPFLLCYYRANTTEMITAYLRLVVLATGFQDALKSGLSRDSGILKRSIDAARTVIQIMVERLYPTGHLKYAMEANFLYVSFSAAYLLNLLRPKLLPLLDEHTHEEIILTVERLISVLGSEDVALDGRHTPALYSRFLVNLLNKYNARPKRRSETPPGDIRFQPQFNEDRHPSPPGWPDIQAVPSTNATTLSDYVEPGLVYQEAGDADMDFSLGHFVRTVADLPGSRYQYNNTDSTMWNDQWGGWTSQLKW</sequence>
<dbReference type="GO" id="GO:0000981">
    <property type="term" value="F:DNA-binding transcription factor activity, RNA polymerase II-specific"/>
    <property type="evidence" value="ECO:0007669"/>
    <property type="project" value="InterPro"/>
</dbReference>
<dbReference type="Proteomes" id="UP001163846">
    <property type="component" value="Unassembled WGS sequence"/>
</dbReference>
<keyword evidence="2" id="KW-0479">Metal-binding</keyword>
<dbReference type="CDD" id="cd12148">
    <property type="entry name" value="fungal_TF_MHR"/>
    <property type="match status" value="1"/>
</dbReference>
<keyword evidence="10" id="KW-1185">Reference proteome</keyword>
<evidence type="ECO:0000256" key="2">
    <source>
        <dbReference type="ARBA" id="ARBA00022723"/>
    </source>
</evidence>
<name>A0AA38PIB2_9AGAR</name>
<evidence type="ECO:0000256" key="4">
    <source>
        <dbReference type="ARBA" id="ARBA00023125"/>
    </source>
</evidence>
<dbReference type="GO" id="GO:0006351">
    <property type="term" value="P:DNA-templated transcription"/>
    <property type="evidence" value="ECO:0007669"/>
    <property type="project" value="InterPro"/>
</dbReference>
<feature type="domain" description="Zn(2)-C6 fungal-type" evidence="8">
    <location>
        <begin position="63"/>
        <end position="93"/>
    </location>
</feature>
<comment type="caution">
    <text evidence="9">The sequence shown here is derived from an EMBL/GenBank/DDBJ whole genome shotgun (WGS) entry which is preliminary data.</text>
</comment>
<feature type="compositionally biased region" description="Basic and acidic residues" evidence="7">
    <location>
        <begin position="26"/>
        <end position="36"/>
    </location>
</feature>
<dbReference type="InterPro" id="IPR036864">
    <property type="entry name" value="Zn2-C6_fun-type_DNA-bd_sf"/>
</dbReference>
<dbReference type="GO" id="GO:0005634">
    <property type="term" value="C:nucleus"/>
    <property type="evidence" value="ECO:0007669"/>
    <property type="project" value="UniProtKB-SubCell"/>
</dbReference>
<dbReference type="CDD" id="cd00067">
    <property type="entry name" value="GAL4"/>
    <property type="match status" value="1"/>
</dbReference>
<organism evidence="9 10">
    <name type="scientific">Lentinula raphanica</name>
    <dbReference type="NCBI Taxonomy" id="153919"/>
    <lineage>
        <taxon>Eukaryota</taxon>
        <taxon>Fungi</taxon>
        <taxon>Dikarya</taxon>
        <taxon>Basidiomycota</taxon>
        <taxon>Agaricomycotina</taxon>
        <taxon>Agaricomycetes</taxon>
        <taxon>Agaricomycetidae</taxon>
        <taxon>Agaricales</taxon>
        <taxon>Marasmiineae</taxon>
        <taxon>Omphalotaceae</taxon>
        <taxon>Lentinula</taxon>
    </lineage>
</organism>
<dbReference type="EMBL" id="MU805976">
    <property type="protein sequence ID" value="KAJ3843444.1"/>
    <property type="molecule type" value="Genomic_DNA"/>
</dbReference>
<evidence type="ECO:0000313" key="9">
    <source>
        <dbReference type="EMBL" id="KAJ3843444.1"/>
    </source>
</evidence>
<reference evidence="9" key="1">
    <citation type="submission" date="2022-08" db="EMBL/GenBank/DDBJ databases">
        <authorList>
            <consortium name="DOE Joint Genome Institute"/>
            <person name="Min B."/>
            <person name="Riley R."/>
            <person name="Sierra-Patev S."/>
            <person name="Naranjo-Ortiz M."/>
            <person name="Looney B."/>
            <person name="Konkel Z."/>
            <person name="Slot J.C."/>
            <person name="Sakamoto Y."/>
            <person name="Steenwyk J.L."/>
            <person name="Rokas A."/>
            <person name="Carro J."/>
            <person name="Camarero S."/>
            <person name="Ferreira P."/>
            <person name="Molpeceres G."/>
            <person name="Ruiz-Duenas F.J."/>
            <person name="Serrano A."/>
            <person name="Henrissat B."/>
            <person name="Drula E."/>
            <person name="Hughes K.W."/>
            <person name="Mata J.L."/>
            <person name="Ishikawa N.K."/>
            <person name="Vargas-Isla R."/>
            <person name="Ushijima S."/>
            <person name="Smith C.A."/>
            <person name="Ahrendt S."/>
            <person name="Andreopoulos W."/>
            <person name="He G."/>
            <person name="Labutti K."/>
            <person name="Lipzen A."/>
            <person name="Ng V."/>
            <person name="Sandor L."/>
            <person name="Barry K."/>
            <person name="Martinez A.T."/>
            <person name="Xiao Y."/>
            <person name="Gibbons J.G."/>
            <person name="Terashima K."/>
            <person name="Hibbett D.S."/>
            <person name="Grigoriev I.V."/>
        </authorList>
    </citation>
    <scope>NUCLEOTIDE SEQUENCE</scope>
    <source>
        <strain evidence="9">TFB9207</strain>
    </source>
</reference>
<dbReference type="Gene3D" id="4.10.240.10">
    <property type="entry name" value="Zn(2)-C6 fungal-type DNA-binding domain"/>
    <property type="match status" value="1"/>
</dbReference>
<feature type="region of interest" description="Disordered" evidence="7">
    <location>
        <begin position="1"/>
        <end position="54"/>
    </location>
</feature>
<dbReference type="PANTHER" id="PTHR31845">
    <property type="entry name" value="FINGER DOMAIN PROTEIN, PUTATIVE-RELATED"/>
    <property type="match status" value="1"/>
</dbReference>
<proteinExistence type="predicted"/>
<evidence type="ECO:0000256" key="1">
    <source>
        <dbReference type="ARBA" id="ARBA00004123"/>
    </source>
</evidence>
<gene>
    <name evidence="9" type="ORF">F5878DRAFT_604979</name>
</gene>
<dbReference type="InterPro" id="IPR051089">
    <property type="entry name" value="prtT"/>
</dbReference>
<dbReference type="AlphaFoldDB" id="A0AA38PIB2"/>
<dbReference type="SUPFAM" id="SSF57701">
    <property type="entry name" value="Zn2/Cys6 DNA-binding domain"/>
    <property type="match status" value="1"/>
</dbReference>
<dbReference type="GO" id="GO:0008270">
    <property type="term" value="F:zinc ion binding"/>
    <property type="evidence" value="ECO:0007669"/>
    <property type="project" value="InterPro"/>
</dbReference>
<dbReference type="SMART" id="SM00906">
    <property type="entry name" value="Fungal_trans"/>
    <property type="match status" value="1"/>
</dbReference>
<dbReference type="PROSITE" id="PS00463">
    <property type="entry name" value="ZN2_CY6_FUNGAL_1"/>
    <property type="match status" value="1"/>
</dbReference>
<comment type="subcellular location">
    <subcellularLocation>
        <location evidence="1">Nucleus</location>
    </subcellularLocation>
</comment>
<evidence type="ECO:0000259" key="8">
    <source>
        <dbReference type="PROSITE" id="PS00463"/>
    </source>
</evidence>
<evidence type="ECO:0000256" key="6">
    <source>
        <dbReference type="ARBA" id="ARBA00023242"/>
    </source>
</evidence>
<evidence type="ECO:0000256" key="7">
    <source>
        <dbReference type="SAM" id="MobiDB-lite"/>
    </source>
</evidence>
<keyword evidence="3" id="KW-0805">Transcription regulation</keyword>
<evidence type="ECO:0000313" key="10">
    <source>
        <dbReference type="Proteomes" id="UP001163846"/>
    </source>
</evidence>
<keyword evidence="5" id="KW-0804">Transcription</keyword>
<feature type="compositionally biased region" description="Polar residues" evidence="7">
    <location>
        <begin position="15"/>
        <end position="25"/>
    </location>
</feature>